<evidence type="ECO:0000256" key="3">
    <source>
        <dbReference type="ARBA" id="ARBA00022723"/>
    </source>
</evidence>
<dbReference type="Gene3D" id="3.20.20.70">
    <property type="entry name" value="Aldolase class I"/>
    <property type="match status" value="1"/>
</dbReference>
<name>A0A395M0L3_9BACT</name>
<organism evidence="7 8">
    <name type="scientific">Candidatus Thermochlorobacter aerophilus</name>
    <dbReference type="NCBI Taxonomy" id="1868324"/>
    <lineage>
        <taxon>Bacteria</taxon>
        <taxon>Pseudomonadati</taxon>
        <taxon>Chlorobiota</taxon>
        <taxon>Chlorobiia</taxon>
        <taxon>Chlorobiales</taxon>
        <taxon>Candidatus Thermochlorobacteriaceae</taxon>
        <taxon>Candidatus Thermochlorobacter</taxon>
    </lineage>
</organism>
<evidence type="ECO:0000256" key="5">
    <source>
        <dbReference type="ARBA" id="ARBA00023014"/>
    </source>
</evidence>
<dbReference type="EMBL" id="PHFL01000045">
    <property type="protein sequence ID" value="RFM24252.1"/>
    <property type="molecule type" value="Genomic_DNA"/>
</dbReference>
<reference evidence="7 8" key="1">
    <citation type="journal article" date="2011" name="ISME J.">
        <title>Community ecology of hot spring cyanobacterial mats: predominant populations and their functional potential.</title>
        <authorList>
            <person name="Klatt C.G."/>
            <person name="Wood J.M."/>
            <person name="Rusch D.B."/>
            <person name="Bateson M.M."/>
            <person name="Hamamura N."/>
            <person name="Heidelberg J.F."/>
            <person name="Grossman A.R."/>
            <person name="Bhaya D."/>
            <person name="Cohan F.M."/>
            <person name="Kuhl M."/>
            <person name="Bryant D.A."/>
            <person name="Ward D.M."/>
        </authorList>
    </citation>
    <scope>NUCLEOTIDE SEQUENCE [LARGE SCALE GENOMIC DNA]</scope>
    <source>
        <strain evidence="7">OS</strain>
    </source>
</reference>
<dbReference type="InterPro" id="IPR050377">
    <property type="entry name" value="Radical_SAM_PqqE_MftC-like"/>
</dbReference>
<proteinExistence type="predicted"/>
<dbReference type="Pfam" id="PF04055">
    <property type="entry name" value="Radical_SAM"/>
    <property type="match status" value="1"/>
</dbReference>
<keyword evidence="5" id="KW-0411">Iron-sulfur</keyword>
<dbReference type="GO" id="GO:0046872">
    <property type="term" value="F:metal ion binding"/>
    <property type="evidence" value="ECO:0007669"/>
    <property type="project" value="UniProtKB-KW"/>
</dbReference>
<protein>
    <submittedName>
        <fullName evidence="7">Radical SAM protein</fullName>
    </submittedName>
</protein>
<keyword evidence="4" id="KW-0408">Iron</keyword>
<evidence type="ECO:0000256" key="1">
    <source>
        <dbReference type="ARBA" id="ARBA00001966"/>
    </source>
</evidence>
<dbReference type="InterPro" id="IPR013785">
    <property type="entry name" value="Aldolase_TIM"/>
</dbReference>
<dbReference type="InterPro" id="IPR058240">
    <property type="entry name" value="rSAM_sf"/>
</dbReference>
<dbReference type="SFLD" id="SFLDG01067">
    <property type="entry name" value="SPASM/twitch_domain_containing"/>
    <property type="match status" value="1"/>
</dbReference>
<keyword evidence="2" id="KW-0949">S-adenosyl-L-methionine</keyword>
<dbReference type="CDD" id="cd01335">
    <property type="entry name" value="Radical_SAM"/>
    <property type="match status" value="1"/>
</dbReference>
<sequence>MPLDSLYWVITHNCNDRCDHCYNSSRPKAVELTIPEARAVIEHFPPLEDAPLRIVLSGGEPLVNRKLLYFCLDALYDKYGEHTQYMLQTNGDLLTSEILDEILAHHVTRIDIASIDRFHKHKGARAELLKSMLEAKGMIFDNEGALISKTRLTKPIPTFSMWGANEDFWIGGNWARGRAVQTNVMLRRPLHNFCAIPSGARGFAGGKEDAMQEVAVQLYNLYPCCPGTRMPIADLRYEDLNAAIETVIQHPMWQALNDGEPFKMGLYKGISEDYAKSRAQALGNICLWCDEFFEKHYEHFKPNFSEPHLNLHTFPSQQFVTLELPPSLHSSSDSSQS</sequence>
<keyword evidence="3" id="KW-0479">Metal-binding</keyword>
<comment type="caution">
    <text evidence="7">The sequence shown here is derived from an EMBL/GenBank/DDBJ whole genome shotgun (WGS) entry which is preliminary data.</text>
</comment>
<dbReference type="GO" id="GO:0003824">
    <property type="term" value="F:catalytic activity"/>
    <property type="evidence" value="ECO:0007669"/>
    <property type="project" value="InterPro"/>
</dbReference>
<evidence type="ECO:0000313" key="8">
    <source>
        <dbReference type="Proteomes" id="UP000266389"/>
    </source>
</evidence>
<dbReference type="AlphaFoldDB" id="A0A395M0L3"/>
<accession>A0A395M0L3</accession>
<evidence type="ECO:0000313" key="7">
    <source>
        <dbReference type="EMBL" id="RFM24252.1"/>
    </source>
</evidence>
<gene>
    <name evidence="7" type="ORF">D0433_07240</name>
</gene>
<feature type="domain" description="Radical SAM core" evidence="6">
    <location>
        <begin position="9"/>
        <end position="112"/>
    </location>
</feature>
<dbReference type="SUPFAM" id="SSF102114">
    <property type="entry name" value="Radical SAM enzymes"/>
    <property type="match status" value="1"/>
</dbReference>
<dbReference type="PANTHER" id="PTHR11228">
    <property type="entry name" value="RADICAL SAM DOMAIN PROTEIN"/>
    <property type="match status" value="1"/>
</dbReference>
<evidence type="ECO:0000256" key="4">
    <source>
        <dbReference type="ARBA" id="ARBA00023004"/>
    </source>
</evidence>
<evidence type="ECO:0000259" key="6">
    <source>
        <dbReference type="Pfam" id="PF04055"/>
    </source>
</evidence>
<dbReference type="Proteomes" id="UP000266389">
    <property type="component" value="Unassembled WGS sequence"/>
</dbReference>
<dbReference type="SFLD" id="SFLDS00029">
    <property type="entry name" value="Radical_SAM"/>
    <property type="match status" value="1"/>
</dbReference>
<dbReference type="InterPro" id="IPR007197">
    <property type="entry name" value="rSAM"/>
</dbReference>
<dbReference type="PANTHER" id="PTHR11228:SF7">
    <property type="entry name" value="PQQA PEPTIDE CYCLASE"/>
    <property type="match status" value="1"/>
</dbReference>
<comment type="cofactor">
    <cofactor evidence="1">
        <name>[4Fe-4S] cluster</name>
        <dbReference type="ChEBI" id="CHEBI:49883"/>
    </cofactor>
</comment>
<evidence type="ECO:0000256" key="2">
    <source>
        <dbReference type="ARBA" id="ARBA00022691"/>
    </source>
</evidence>
<dbReference type="GO" id="GO:0051536">
    <property type="term" value="F:iron-sulfur cluster binding"/>
    <property type="evidence" value="ECO:0007669"/>
    <property type="project" value="UniProtKB-KW"/>
</dbReference>